<dbReference type="EMBL" id="JADBJN010000002">
    <property type="protein sequence ID" value="KAG5675536.1"/>
    <property type="molecule type" value="Genomic_DNA"/>
</dbReference>
<comment type="caution">
    <text evidence="7">The sequence shown here is derived from an EMBL/GenBank/DDBJ whole genome shotgun (WGS) entry which is preliminary data.</text>
</comment>
<evidence type="ECO:0000259" key="5">
    <source>
        <dbReference type="PROSITE" id="PS50003"/>
    </source>
</evidence>
<protein>
    <recommendedName>
        <fullName evidence="9">Rho guanine nucleotide exchange factor 7</fullName>
    </recommendedName>
</protein>
<dbReference type="PANTHER" id="PTHR46026:SF1">
    <property type="entry name" value="RHO-TYPE GUANINE NUCLEOTIDE EXCHANGE FACTOR, ISOFORM F"/>
    <property type="match status" value="1"/>
</dbReference>
<feature type="region of interest" description="Disordered" evidence="3">
    <location>
        <begin position="495"/>
        <end position="530"/>
    </location>
</feature>
<dbReference type="InterPro" id="IPR000219">
    <property type="entry name" value="DH_dom"/>
</dbReference>
<dbReference type="OrthoDB" id="6019202at2759"/>
<dbReference type="PRINTS" id="PR00452">
    <property type="entry name" value="SH3DOMAIN"/>
</dbReference>
<dbReference type="Proteomes" id="UP001107558">
    <property type="component" value="Chromosome 2"/>
</dbReference>
<dbReference type="SUPFAM" id="SSF48065">
    <property type="entry name" value="DBL homology domain (DH-domain)"/>
    <property type="match status" value="1"/>
</dbReference>
<evidence type="ECO:0000256" key="3">
    <source>
        <dbReference type="SAM" id="MobiDB-lite"/>
    </source>
</evidence>
<keyword evidence="1 2" id="KW-0728">SH3 domain</keyword>
<name>A0A9J6C0V1_POLVA</name>
<gene>
    <name evidence="7" type="ORF">PVAND_005432</name>
</gene>
<feature type="compositionally biased region" description="Acidic residues" evidence="3">
    <location>
        <begin position="502"/>
        <end position="517"/>
    </location>
</feature>
<dbReference type="PROSITE" id="PS50003">
    <property type="entry name" value="PH_DOMAIN"/>
    <property type="match status" value="1"/>
</dbReference>
<organism evidence="7 8">
    <name type="scientific">Polypedilum vanderplanki</name>
    <name type="common">Sleeping chironomid midge</name>
    <dbReference type="NCBI Taxonomy" id="319348"/>
    <lineage>
        <taxon>Eukaryota</taxon>
        <taxon>Metazoa</taxon>
        <taxon>Ecdysozoa</taxon>
        <taxon>Arthropoda</taxon>
        <taxon>Hexapoda</taxon>
        <taxon>Insecta</taxon>
        <taxon>Pterygota</taxon>
        <taxon>Neoptera</taxon>
        <taxon>Endopterygota</taxon>
        <taxon>Diptera</taxon>
        <taxon>Nematocera</taxon>
        <taxon>Chironomoidea</taxon>
        <taxon>Chironomidae</taxon>
        <taxon>Chironominae</taxon>
        <taxon>Polypedilum</taxon>
        <taxon>Polypedilum</taxon>
    </lineage>
</organism>
<dbReference type="SUPFAM" id="SSF50044">
    <property type="entry name" value="SH3-domain"/>
    <property type="match status" value="1"/>
</dbReference>
<evidence type="ECO:0000259" key="6">
    <source>
        <dbReference type="PROSITE" id="PS50010"/>
    </source>
</evidence>
<dbReference type="PROSITE" id="PS50002">
    <property type="entry name" value="SH3"/>
    <property type="match status" value="1"/>
</dbReference>
<dbReference type="SMART" id="SM00326">
    <property type="entry name" value="SH3"/>
    <property type="match status" value="1"/>
</dbReference>
<feature type="domain" description="SH3" evidence="4">
    <location>
        <begin position="1"/>
        <end position="63"/>
    </location>
</feature>
<evidence type="ECO:0000313" key="7">
    <source>
        <dbReference type="EMBL" id="KAG5675536.1"/>
    </source>
</evidence>
<keyword evidence="8" id="KW-1185">Reference proteome</keyword>
<proteinExistence type="predicted"/>
<dbReference type="InterPro" id="IPR001849">
    <property type="entry name" value="PH_domain"/>
</dbReference>
<evidence type="ECO:0000313" key="8">
    <source>
        <dbReference type="Proteomes" id="UP001107558"/>
    </source>
</evidence>
<dbReference type="SUPFAM" id="SSF50729">
    <property type="entry name" value="PH domain-like"/>
    <property type="match status" value="1"/>
</dbReference>
<dbReference type="SMART" id="SM00233">
    <property type="entry name" value="PH"/>
    <property type="match status" value="1"/>
</dbReference>
<feature type="domain" description="PH" evidence="5">
    <location>
        <begin position="278"/>
        <end position="379"/>
    </location>
</feature>
<sequence>MENTIVQAEFSFKGTNNDELCFKKGDLIVLTNKDQDDGWWEGTAVESGLTGWFPSNYVTEYKTPVAPPPTDVVRAPEEIQAFRSVVYNDLLDSERAHCAELRGLLENFLEPLEISQILNKDEFAQLVSNLNEVVNFHEDFLKELEECNDRVGKLFLTKAPIMKRIHHTYCAMHPKAIVIVDKFKESLNTFMENRGAAKPGILVLTTGLSKCFRRLDKYPAILQELQRHMEISHVDRGDTQRSIEVYKELAASTSAIRRQKELELQILTGPIRNWEGEDLLKMGEIIHMGSVAVGKDHVDRYFILLEQNLLILSVSQRMSAFKFEGKIPLGNITAIRLPDTDKIKNAFEITGPLIEKIVAICQSASEANKWVELLGKNIISSAVDIKRNTSFTSGAQPNKFNLLDSRGYCINSKCSFELMYDFKVTLPSKNYPPASPYASLTEYLRELISHKILTKFIVKALLYPQFLRDIDTTEVKMRRRHKTVIRMYRHDTSRKNIKNSSDENDDDDDDIDEEESSENSGLLERQNAIDDQITISGDSSSIYSNIKYKTGKENSWNGTYYESFIDHGEDAGEIKYKPLHDSISSFCIVTECDSPVPRESFMIGSTPMRLMEQNDKKFNDCITHMSSARLNLNLLDIKQKSEQSQVSSFEQNLSVDRWKNMGYEDLLNIDEPKIEHKNKLQEKHASMPIVFVGNRFNVSSLTEIYIPSCKDGGDNIHKNKMTTPCNSYEDDDEENHAHSVYSQQKVELNLSLNEKITGEIHYINDNIDENDMSVQQDNIEKEFLEQGMSSNQENYATNCSANKRYESKFSSDSDSGIAAGSYTLPQSSSDNVMPFGYHRSFISSHKCSPLVKNDYIASHALSDTMKMCKQFSHEESLEGENKTKLVINVESGVKSQKDNIYYSGLYAHWWKKEKLPIEIIDAIAEGDRGSGKKIIKFF</sequence>
<dbReference type="PROSITE" id="PS50010">
    <property type="entry name" value="DH_2"/>
    <property type="match status" value="1"/>
</dbReference>
<dbReference type="GO" id="GO:0005085">
    <property type="term" value="F:guanyl-nucleotide exchange factor activity"/>
    <property type="evidence" value="ECO:0007669"/>
    <property type="project" value="InterPro"/>
</dbReference>
<reference evidence="7" key="1">
    <citation type="submission" date="2021-03" db="EMBL/GenBank/DDBJ databases">
        <title>Chromosome level genome of the anhydrobiotic midge Polypedilum vanderplanki.</title>
        <authorList>
            <person name="Yoshida Y."/>
            <person name="Kikawada T."/>
            <person name="Gusev O."/>
        </authorList>
    </citation>
    <scope>NUCLEOTIDE SEQUENCE</scope>
    <source>
        <strain evidence="7">NIAS01</strain>
        <tissue evidence="7">Whole body or cell culture</tissue>
    </source>
</reference>
<dbReference type="Gene3D" id="2.30.30.40">
    <property type="entry name" value="SH3 Domains"/>
    <property type="match status" value="1"/>
</dbReference>
<dbReference type="InterPro" id="IPR036028">
    <property type="entry name" value="SH3-like_dom_sf"/>
</dbReference>
<evidence type="ECO:0008006" key="9">
    <source>
        <dbReference type="Google" id="ProtNLM"/>
    </source>
</evidence>
<feature type="domain" description="DH" evidence="6">
    <location>
        <begin position="82"/>
        <end position="256"/>
    </location>
</feature>
<accession>A0A9J6C0V1</accession>
<dbReference type="InterPro" id="IPR035899">
    <property type="entry name" value="DBL_dom_sf"/>
</dbReference>
<evidence type="ECO:0000259" key="4">
    <source>
        <dbReference type="PROSITE" id="PS50002"/>
    </source>
</evidence>
<dbReference type="GO" id="GO:0005737">
    <property type="term" value="C:cytoplasm"/>
    <property type="evidence" value="ECO:0007669"/>
    <property type="project" value="TreeGrafter"/>
</dbReference>
<evidence type="ECO:0000256" key="2">
    <source>
        <dbReference type="PROSITE-ProRule" id="PRU00192"/>
    </source>
</evidence>
<dbReference type="Gene3D" id="1.20.900.10">
    <property type="entry name" value="Dbl homology (DH) domain"/>
    <property type="match status" value="1"/>
</dbReference>
<dbReference type="Gene3D" id="2.30.29.30">
    <property type="entry name" value="Pleckstrin-homology domain (PH domain)/Phosphotyrosine-binding domain (PTB)"/>
    <property type="match status" value="1"/>
</dbReference>
<evidence type="ECO:0000256" key="1">
    <source>
        <dbReference type="ARBA" id="ARBA00022443"/>
    </source>
</evidence>
<dbReference type="InterPro" id="IPR001452">
    <property type="entry name" value="SH3_domain"/>
</dbReference>
<dbReference type="Pfam" id="PF07653">
    <property type="entry name" value="SH3_2"/>
    <property type="match status" value="1"/>
</dbReference>
<dbReference type="Pfam" id="PF00621">
    <property type="entry name" value="RhoGEF"/>
    <property type="match status" value="1"/>
</dbReference>
<dbReference type="CDD" id="cd00160">
    <property type="entry name" value="RhoGEF"/>
    <property type="match status" value="1"/>
</dbReference>
<dbReference type="PANTHER" id="PTHR46026">
    <property type="entry name" value="RHO-TYPE GUANINE NUCLEOTIDE EXCHANGE FACTOR, ISOFORM F"/>
    <property type="match status" value="1"/>
</dbReference>
<dbReference type="SMART" id="SM00325">
    <property type="entry name" value="RhoGEF"/>
    <property type="match status" value="1"/>
</dbReference>
<dbReference type="InterPro" id="IPR011993">
    <property type="entry name" value="PH-like_dom_sf"/>
</dbReference>
<dbReference type="AlphaFoldDB" id="A0A9J6C0V1"/>